<comment type="caution">
    <text evidence="1">The sequence shown here is derived from an EMBL/GenBank/DDBJ whole genome shotgun (WGS) entry which is preliminary data.</text>
</comment>
<protein>
    <submittedName>
        <fullName evidence="1">Uncharacterized protein</fullName>
    </submittedName>
</protein>
<dbReference type="EMBL" id="JARJCM010000167">
    <property type="protein sequence ID" value="KAJ7024562.1"/>
    <property type="molecule type" value="Genomic_DNA"/>
</dbReference>
<proteinExistence type="predicted"/>
<dbReference type="Proteomes" id="UP001218188">
    <property type="component" value="Unassembled WGS sequence"/>
</dbReference>
<accession>A0AAD6WTB0</accession>
<evidence type="ECO:0000313" key="1">
    <source>
        <dbReference type="EMBL" id="KAJ7024562.1"/>
    </source>
</evidence>
<keyword evidence="2" id="KW-1185">Reference proteome</keyword>
<dbReference type="AlphaFoldDB" id="A0AAD6WTB0"/>
<reference evidence="1" key="1">
    <citation type="submission" date="2023-03" db="EMBL/GenBank/DDBJ databases">
        <title>Massive genome expansion in bonnet fungi (Mycena s.s.) driven by repeated elements and novel gene families across ecological guilds.</title>
        <authorList>
            <consortium name="Lawrence Berkeley National Laboratory"/>
            <person name="Harder C.B."/>
            <person name="Miyauchi S."/>
            <person name="Viragh M."/>
            <person name="Kuo A."/>
            <person name="Thoen E."/>
            <person name="Andreopoulos B."/>
            <person name="Lu D."/>
            <person name="Skrede I."/>
            <person name="Drula E."/>
            <person name="Henrissat B."/>
            <person name="Morin E."/>
            <person name="Kohler A."/>
            <person name="Barry K."/>
            <person name="LaButti K."/>
            <person name="Morin E."/>
            <person name="Salamov A."/>
            <person name="Lipzen A."/>
            <person name="Mereny Z."/>
            <person name="Hegedus B."/>
            <person name="Baldrian P."/>
            <person name="Stursova M."/>
            <person name="Weitz H."/>
            <person name="Taylor A."/>
            <person name="Grigoriev I.V."/>
            <person name="Nagy L.G."/>
            <person name="Martin F."/>
            <person name="Kauserud H."/>
        </authorList>
    </citation>
    <scope>NUCLEOTIDE SEQUENCE</scope>
    <source>
        <strain evidence="1">CBHHK200</strain>
    </source>
</reference>
<sequence>MSSPKAPKGVPYGSEVLQKGERYASLTFHKFTHNPPCQVFYSYDAPYQFHKVLVDGRIVVKAKAHKPAGGVFLVFLLLNLLCNCRNTQ</sequence>
<gene>
    <name evidence="1" type="ORF">C8F04DRAFT_1270101</name>
</gene>
<name>A0AAD6WTB0_9AGAR</name>
<organism evidence="1 2">
    <name type="scientific">Mycena alexandri</name>
    <dbReference type="NCBI Taxonomy" id="1745969"/>
    <lineage>
        <taxon>Eukaryota</taxon>
        <taxon>Fungi</taxon>
        <taxon>Dikarya</taxon>
        <taxon>Basidiomycota</taxon>
        <taxon>Agaricomycotina</taxon>
        <taxon>Agaricomycetes</taxon>
        <taxon>Agaricomycetidae</taxon>
        <taxon>Agaricales</taxon>
        <taxon>Marasmiineae</taxon>
        <taxon>Mycenaceae</taxon>
        <taxon>Mycena</taxon>
    </lineage>
</organism>
<evidence type="ECO:0000313" key="2">
    <source>
        <dbReference type="Proteomes" id="UP001218188"/>
    </source>
</evidence>